<name>A0A834G3Q1_RHOSS</name>
<dbReference type="Proteomes" id="UP000626092">
    <property type="component" value="Unassembled WGS sequence"/>
</dbReference>
<dbReference type="EMBL" id="WJXA01000012">
    <property type="protein sequence ID" value="KAF7124270.1"/>
    <property type="molecule type" value="Genomic_DNA"/>
</dbReference>
<gene>
    <name evidence="3" type="ORF">RHSIM_Rhsim12G0181700</name>
</gene>
<reference evidence="3" key="1">
    <citation type="submission" date="2019-11" db="EMBL/GenBank/DDBJ databases">
        <authorList>
            <person name="Liu Y."/>
            <person name="Hou J."/>
            <person name="Li T.-Q."/>
            <person name="Guan C.-H."/>
            <person name="Wu X."/>
            <person name="Wu H.-Z."/>
            <person name="Ling F."/>
            <person name="Zhang R."/>
            <person name="Shi X.-G."/>
            <person name="Ren J.-P."/>
            <person name="Chen E.-F."/>
            <person name="Sun J.-M."/>
        </authorList>
    </citation>
    <scope>NUCLEOTIDE SEQUENCE</scope>
    <source>
        <strain evidence="3">Adult_tree_wgs_1</strain>
        <tissue evidence="3">Leaves</tissue>
    </source>
</reference>
<keyword evidence="2" id="KW-0732">Signal</keyword>
<evidence type="ECO:0000256" key="2">
    <source>
        <dbReference type="SAM" id="SignalP"/>
    </source>
</evidence>
<evidence type="ECO:0000313" key="3">
    <source>
        <dbReference type="EMBL" id="KAF7124270.1"/>
    </source>
</evidence>
<feature type="signal peptide" evidence="2">
    <location>
        <begin position="1"/>
        <end position="26"/>
    </location>
</feature>
<sequence length="115" mass="12973">MRSEKGANRFAGWSTGLWVCLMGCGAAGCCENGRCRADYGKGFEWGRLEDNHAIRRCYGSATGLLQQRKVDKFPRKKRSTAEKCNVFSGPETLDEIKEGKRKAERHQKSFRVVNP</sequence>
<protein>
    <recommendedName>
        <fullName evidence="5">Secreted protein</fullName>
    </recommendedName>
</protein>
<evidence type="ECO:0008006" key="5">
    <source>
        <dbReference type="Google" id="ProtNLM"/>
    </source>
</evidence>
<comment type="caution">
    <text evidence="3">The sequence shown here is derived from an EMBL/GenBank/DDBJ whole genome shotgun (WGS) entry which is preliminary data.</text>
</comment>
<dbReference type="AlphaFoldDB" id="A0A834G3Q1"/>
<feature type="chain" id="PRO_5032356831" description="Secreted protein" evidence="2">
    <location>
        <begin position="27"/>
        <end position="115"/>
    </location>
</feature>
<dbReference type="PROSITE" id="PS51257">
    <property type="entry name" value="PROKAR_LIPOPROTEIN"/>
    <property type="match status" value="1"/>
</dbReference>
<feature type="compositionally biased region" description="Basic residues" evidence="1">
    <location>
        <begin position="99"/>
        <end position="109"/>
    </location>
</feature>
<evidence type="ECO:0000313" key="4">
    <source>
        <dbReference type="Proteomes" id="UP000626092"/>
    </source>
</evidence>
<feature type="region of interest" description="Disordered" evidence="1">
    <location>
        <begin position="95"/>
        <end position="115"/>
    </location>
</feature>
<proteinExistence type="predicted"/>
<evidence type="ECO:0000256" key="1">
    <source>
        <dbReference type="SAM" id="MobiDB-lite"/>
    </source>
</evidence>
<keyword evidence="4" id="KW-1185">Reference proteome</keyword>
<accession>A0A834G3Q1</accession>
<organism evidence="3 4">
    <name type="scientific">Rhododendron simsii</name>
    <name type="common">Sims's rhododendron</name>
    <dbReference type="NCBI Taxonomy" id="118357"/>
    <lineage>
        <taxon>Eukaryota</taxon>
        <taxon>Viridiplantae</taxon>
        <taxon>Streptophyta</taxon>
        <taxon>Embryophyta</taxon>
        <taxon>Tracheophyta</taxon>
        <taxon>Spermatophyta</taxon>
        <taxon>Magnoliopsida</taxon>
        <taxon>eudicotyledons</taxon>
        <taxon>Gunneridae</taxon>
        <taxon>Pentapetalae</taxon>
        <taxon>asterids</taxon>
        <taxon>Ericales</taxon>
        <taxon>Ericaceae</taxon>
        <taxon>Ericoideae</taxon>
        <taxon>Rhodoreae</taxon>
        <taxon>Rhododendron</taxon>
    </lineage>
</organism>